<feature type="compositionally biased region" description="Basic and acidic residues" evidence="1">
    <location>
        <begin position="196"/>
        <end position="211"/>
    </location>
</feature>
<reference evidence="2" key="2">
    <citation type="submission" date="2015-06" db="UniProtKB">
        <authorList>
            <consortium name="EnsemblMetazoa"/>
        </authorList>
    </citation>
    <scope>IDENTIFICATION</scope>
</reference>
<organism evidence="2 3">
    <name type="scientific">Tetranychus urticae</name>
    <name type="common">Two-spotted spider mite</name>
    <dbReference type="NCBI Taxonomy" id="32264"/>
    <lineage>
        <taxon>Eukaryota</taxon>
        <taxon>Metazoa</taxon>
        <taxon>Ecdysozoa</taxon>
        <taxon>Arthropoda</taxon>
        <taxon>Chelicerata</taxon>
        <taxon>Arachnida</taxon>
        <taxon>Acari</taxon>
        <taxon>Acariformes</taxon>
        <taxon>Trombidiformes</taxon>
        <taxon>Prostigmata</taxon>
        <taxon>Eleutherengona</taxon>
        <taxon>Raphignathae</taxon>
        <taxon>Tetranychoidea</taxon>
        <taxon>Tetranychidae</taxon>
        <taxon>Tetranychus</taxon>
    </lineage>
</organism>
<protein>
    <submittedName>
        <fullName evidence="2">Uncharacterized protein</fullName>
    </submittedName>
</protein>
<keyword evidence="3" id="KW-1185">Reference proteome</keyword>
<evidence type="ECO:0000256" key="1">
    <source>
        <dbReference type="SAM" id="MobiDB-lite"/>
    </source>
</evidence>
<feature type="region of interest" description="Disordered" evidence="1">
    <location>
        <begin position="196"/>
        <end position="217"/>
    </location>
</feature>
<dbReference type="EnsemblMetazoa" id="tetur18g01410.1">
    <property type="protein sequence ID" value="tetur18g01410.1"/>
    <property type="gene ID" value="tetur18g01410"/>
</dbReference>
<name>T1KQW6_TETUR</name>
<dbReference type="AlphaFoldDB" id="T1KQW6"/>
<dbReference type="HOGENOM" id="CLU_1016791_0_0_1"/>
<sequence>MVLTCRVTAVAGKRPFQEIVFTKKWFDDGFSMENFWINSKELKQHTSFGLSSSQHAANISDIWHCNGESKNDLSHAGCQEILASSLDDDIFDNLDDYDWLYQIPDEALLLDEKAFVEKGDNGVISKALLLPRENVPVPRREDVIPKSNSQSITNAIVTSHDSAMLDQENKNIPSVKERETIPLQLIRRSILSDINDNKQGESKKSAERPPLVDKPNALEEGTNTMLRKYKNLQYKITKKGTNILVSTQTERILLHEFISETKEKNRTIYACIFH</sequence>
<dbReference type="EMBL" id="CAEY01000382">
    <property type="status" value="NOT_ANNOTATED_CDS"/>
    <property type="molecule type" value="Genomic_DNA"/>
</dbReference>
<evidence type="ECO:0000313" key="2">
    <source>
        <dbReference type="EnsemblMetazoa" id="tetur18g01410.1"/>
    </source>
</evidence>
<accession>T1KQW6</accession>
<reference evidence="3" key="1">
    <citation type="submission" date="2011-08" db="EMBL/GenBank/DDBJ databases">
        <authorList>
            <person name="Rombauts S."/>
        </authorList>
    </citation>
    <scope>NUCLEOTIDE SEQUENCE</scope>
    <source>
        <strain evidence="3">London</strain>
    </source>
</reference>
<evidence type="ECO:0000313" key="3">
    <source>
        <dbReference type="Proteomes" id="UP000015104"/>
    </source>
</evidence>
<dbReference type="Proteomes" id="UP000015104">
    <property type="component" value="Unassembled WGS sequence"/>
</dbReference>
<proteinExistence type="predicted"/>